<evidence type="ECO:0000313" key="2">
    <source>
        <dbReference type="EMBL" id="KAF6158422.1"/>
    </source>
</evidence>
<reference evidence="2 3" key="1">
    <citation type="journal article" date="2020" name="IScience">
        <title>Genome Sequencing of the Endangered Kingdonia uniflora (Circaeasteraceae, Ranunculales) Reveals Potential Mechanisms of Evolutionary Specialization.</title>
        <authorList>
            <person name="Sun Y."/>
            <person name="Deng T."/>
            <person name="Zhang A."/>
            <person name="Moore M.J."/>
            <person name="Landis J.B."/>
            <person name="Lin N."/>
            <person name="Zhang H."/>
            <person name="Zhang X."/>
            <person name="Huang J."/>
            <person name="Zhang X."/>
            <person name="Sun H."/>
            <person name="Wang H."/>
        </authorList>
    </citation>
    <scope>NUCLEOTIDE SEQUENCE [LARGE SCALE GENOMIC DNA]</scope>
    <source>
        <strain evidence="2">TB1705</strain>
        <tissue evidence="2">Leaf</tissue>
    </source>
</reference>
<proteinExistence type="predicted"/>
<keyword evidence="3" id="KW-1185">Reference proteome</keyword>
<evidence type="ECO:0000256" key="1">
    <source>
        <dbReference type="SAM" id="MobiDB-lite"/>
    </source>
</evidence>
<feature type="region of interest" description="Disordered" evidence="1">
    <location>
        <begin position="1"/>
        <end position="20"/>
    </location>
</feature>
<evidence type="ECO:0000313" key="3">
    <source>
        <dbReference type="Proteomes" id="UP000541444"/>
    </source>
</evidence>
<dbReference type="EMBL" id="JACGCM010001222">
    <property type="protein sequence ID" value="KAF6158422.1"/>
    <property type="molecule type" value="Genomic_DNA"/>
</dbReference>
<comment type="caution">
    <text evidence="2">The sequence shown here is derived from an EMBL/GenBank/DDBJ whole genome shotgun (WGS) entry which is preliminary data.</text>
</comment>
<organism evidence="2 3">
    <name type="scientific">Kingdonia uniflora</name>
    <dbReference type="NCBI Taxonomy" id="39325"/>
    <lineage>
        <taxon>Eukaryota</taxon>
        <taxon>Viridiplantae</taxon>
        <taxon>Streptophyta</taxon>
        <taxon>Embryophyta</taxon>
        <taxon>Tracheophyta</taxon>
        <taxon>Spermatophyta</taxon>
        <taxon>Magnoliopsida</taxon>
        <taxon>Ranunculales</taxon>
        <taxon>Circaeasteraceae</taxon>
        <taxon>Kingdonia</taxon>
    </lineage>
</organism>
<protein>
    <submittedName>
        <fullName evidence="2">Uncharacterized protein</fullName>
    </submittedName>
</protein>
<name>A0A7J7MUD7_9MAGN</name>
<feature type="compositionally biased region" description="Basic and acidic residues" evidence="1">
    <location>
        <begin position="85"/>
        <end position="104"/>
    </location>
</feature>
<sequence length="104" mass="11682">MDNDGWEKPRKTARYRPTSSTSGIISHISIDLTEEIIKMTEKGSISGVKIKDKDQLVYDEELGPIVSFGNPRVRPSGEDASLLSKRVEQEKITTRDKLPKEPDP</sequence>
<accession>A0A7J7MUD7</accession>
<dbReference type="AlphaFoldDB" id="A0A7J7MUD7"/>
<dbReference type="Proteomes" id="UP000541444">
    <property type="component" value="Unassembled WGS sequence"/>
</dbReference>
<gene>
    <name evidence="2" type="ORF">GIB67_019461</name>
</gene>
<feature type="compositionally biased region" description="Basic and acidic residues" evidence="1">
    <location>
        <begin position="1"/>
        <end position="10"/>
    </location>
</feature>
<feature type="region of interest" description="Disordered" evidence="1">
    <location>
        <begin position="69"/>
        <end position="104"/>
    </location>
</feature>